<reference evidence="1 2" key="1">
    <citation type="submission" date="2024-09" db="EMBL/GenBank/DDBJ databases">
        <authorList>
            <person name="Sun Q."/>
            <person name="Mori K."/>
        </authorList>
    </citation>
    <scope>NUCLEOTIDE SEQUENCE [LARGE SCALE GENOMIC DNA]</scope>
    <source>
        <strain evidence="1 2">NCAIM B.01794</strain>
    </source>
</reference>
<dbReference type="RefSeq" id="WP_376942811.1">
    <property type="nucleotide sequence ID" value="NZ_CP171449.1"/>
</dbReference>
<organism evidence="1 2">
    <name type="scientific">Azorhizophilus paspali</name>
    <name type="common">Azotobacter paspali</name>
    <dbReference type="NCBI Taxonomy" id="69963"/>
    <lineage>
        <taxon>Bacteria</taxon>
        <taxon>Pseudomonadati</taxon>
        <taxon>Pseudomonadota</taxon>
        <taxon>Gammaproteobacteria</taxon>
        <taxon>Pseudomonadales</taxon>
        <taxon>Pseudomonadaceae</taxon>
        <taxon>Azorhizophilus</taxon>
    </lineage>
</organism>
<protein>
    <submittedName>
        <fullName evidence="1">Uncharacterized protein</fullName>
    </submittedName>
</protein>
<keyword evidence="2" id="KW-1185">Reference proteome</keyword>
<gene>
    <name evidence="1" type="ORF">ACFFGX_03230</name>
</gene>
<proteinExistence type="predicted"/>
<comment type="caution">
    <text evidence="1">The sequence shown here is derived from an EMBL/GenBank/DDBJ whole genome shotgun (WGS) entry which is preliminary data.</text>
</comment>
<dbReference type="EMBL" id="JBHLSS010000023">
    <property type="protein sequence ID" value="MFC0708647.1"/>
    <property type="molecule type" value="Genomic_DNA"/>
</dbReference>
<evidence type="ECO:0000313" key="2">
    <source>
        <dbReference type="Proteomes" id="UP001589891"/>
    </source>
</evidence>
<dbReference type="Proteomes" id="UP001589891">
    <property type="component" value="Unassembled WGS sequence"/>
</dbReference>
<name>A0ABV6SGJ7_AZOPA</name>
<accession>A0ABV6SGJ7</accession>
<evidence type="ECO:0000313" key="1">
    <source>
        <dbReference type="EMBL" id="MFC0708647.1"/>
    </source>
</evidence>
<sequence length="139" mass="15189">MTIQVRTSGKYLVVELVSAAGRKYEVGYPVDAGYTENEVAEHAGALSKGLSETFLAVNWVPGAAPVTPSAQVQNLGIAEGYVSYDRGVVYNYRISFKNTKGWGFDFKDLTNDVYSCSTIRNGWHYIDYNSDDATIVGVA</sequence>